<dbReference type="VEuPathDB" id="FungiDB:BD410DRAFT_846762"/>
<dbReference type="InterPro" id="IPR021054">
    <property type="entry name" value="Cell_wall_mannoprotein_1"/>
</dbReference>
<dbReference type="PANTHER" id="PTHR38123">
    <property type="entry name" value="CELL WALL SERINE-THREONINE-RICH GALACTOMANNOPROTEIN MP1 (AFU_ORTHOLOGUE AFUA_4G03240)"/>
    <property type="match status" value="1"/>
</dbReference>
<dbReference type="STRING" id="50990.A0A4Y7PEA2"/>
<evidence type="ECO:0000313" key="2">
    <source>
        <dbReference type="EMBL" id="TDL13625.1"/>
    </source>
</evidence>
<name>A0A4Y7PEA2_9AGAM</name>
<keyword evidence="1" id="KW-0732">Signal</keyword>
<evidence type="ECO:0000313" key="3">
    <source>
        <dbReference type="Proteomes" id="UP000294933"/>
    </source>
</evidence>
<protein>
    <submittedName>
        <fullName evidence="2">Uncharacterized protein</fullName>
    </submittedName>
</protein>
<accession>A0A4Y7PEA2</accession>
<proteinExistence type="predicted"/>
<dbReference type="Pfam" id="PF12296">
    <property type="entry name" value="HsbA"/>
    <property type="match status" value="1"/>
</dbReference>
<dbReference type="PANTHER" id="PTHR38123:SF1">
    <property type="entry name" value="HYDROPHOBIC SURFACE BINDING PROTEIN"/>
    <property type="match status" value="1"/>
</dbReference>
<dbReference type="GO" id="GO:0005576">
    <property type="term" value="C:extracellular region"/>
    <property type="evidence" value="ECO:0007669"/>
    <property type="project" value="TreeGrafter"/>
</dbReference>
<feature type="signal peptide" evidence="1">
    <location>
        <begin position="1"/>
        <end position="19"/>
    </location>
</feature>
<dbReference type="EMBL" id="ML170519">
    <property type="protein sequence ID" value="TDL13625.1"/>
    <property type="molecule type" value="Genomic_DNA"/>
</dbReference>
<dbReference type="AlphaFoldDB" id="A0A4Y7PEA2"/>
<dbReference type="OrthoDB" id="3485059at2759"/>
<dbReference type="Gene3D" id="1.20.1280.140">
    <property type="match status" value="1"/>
</dbReference>
<organism evidence="2 3">
    <name type="scientific">Rickenella mellea</name>
    <dbReference type="NCBI Taxonomy" id="50990"/>
    <lineage>
        <taxon>Eukaryota</taxon>
        <taxon>Fungi</taxon>
        <taxon>Dikarya</taxon>
        <taxon>Basidiomycota</taxon>
        <taxon>Agaricomycotina</taxon>
        <taxon>Agaricomycetes</taxon>
        <taxon>Hymenochaetales</taxon>
        <taxon>Rickenellaceae</taxon>
        <taxon>Rickenella</taxon>
    </lineage>
</organism>
<feature type="chain" id="PRO_5021217763" evidence="1">
    <location>
        <begin position="20"/>
        <end position="184"/>
    </location>
</feature>
<reference evidence="2 3" key="1">
    <citation type="submission" date="2018-06" db="EMBL/GenBank/DDBJ databases">
        <title>A transcriptomic atlas of mushroom development highlights an independent origin of complex multicellularity.</title>
        <authorList>
            <consortium name="DOE Joint Genome Institute"/>
            <person name="Krizsan K."/>
            <person name="Almasi E."/>
            <person name="Merenyi Z."/>
            <person name="Sahu N."/>
            <person name="Viragh M."/>
            <person name="Koszo T."/>
            <person name="Mondo S."/>
            <person name="Kiss B."/>
            <person name="Balint B."/>
            <person name="Kues U."/>
            <person name="Barry K."/>
            <person name="Hegedus J.C."/>
            <person name="Henrissat B."/>
            <person name="Johnson J."/>
            <person name="Lipzen A."/>
            <person name="Ohm R."/>
            <person name="Nagy I."/>
            <person name="Pangilinan J."/>
            <person name="Yan J."/>
            <person name="Xiong Y."/>
            <person name="Grigoriev I.V."/>
            <person name="Hibbett D.S."/>
            <person name="Nagy L.G."/>
        </authorList>
    </citation>
    <scope>NUCLEOTIDE SEQUENCE [LARGE SCALE GENOMIC DNA]</scope>
    <source>
        <strain evidence="2 3">SZMC22713</strain>
    </source>
</reference>
<gene>
    <name evidence="2" type="ORF">BD410DRAFT_846762</name>
</gene>
<sequence>MRFQSALLTLVAVASAALASPSLKRDGITVSADFTNIATDVKNFNGACLAFKNPGGTLAQANNILAAGQTLDTDIKKATTDATASPAFTVNDSATLVAQAKTIQGLVVTAVGSLIADKSAFESLPLKNATGIVASKLTVLKSDTSALGAAVLLKTSPDQQKNGQIVFTAILNQLDLGISAFTSS</sequence>
<keyword evidence="3" id="KW-1185">Reference proteome</keyword>
<dbReference type="Proteomes" id="UP000294933">
    <property type="component" value="Unassembled WGS sequence"/>
</dbReference>
<evidence type="ECO:0000256" key="1">
    <source>
        <dbReference type="SAM" id="SignalP"/>
    </source>
</evidence>